<dbReference type="InterPro" id="IPR036875">
    <property type="entry name" value="Znf_CCHC_sf"/>
</dbReference>
<dbReference type="AlphaFoldDB" id="A0A8X6WCT2"/>
<dbReference type="EMBL" id="BMAU01021402">
    <property type="protein sequence ID" value="GFY32480.1"/>
    <property type="molecule type" value="Genomic_DNA"/>
</dbReference>
<name>A0A8X6WCT2_TRICX</name>
<sequence length="108" mass="12242">MCCFKCQRFGHSHISCRAQLTCSRCASVRHSSMDCTLEPKCVNCSQIHPSDSKLCPKWKLEKQIKENKSISYFEARKSIVPQLTQTYVQATKPSTISATTQTDPNITR</sequence>
<dbReference type="Proteomes" id="UP000887159">
    <property type="component" value="Unassembled WGS sequence"/>
</dbReference>
<protein>
    <recommendedName>
        <fullName evidence="3">Nucleic-acid-binding protein from mobile element jockey</fullName>
    </recommendedName>
</protein>
<gene>
    <name evidence="1" type="ORF">TNCV_3559881</name>
</gene>
<proteinExistence type="predicted"/>
<comment type="caution">
    <text evidence="1">The sequence shown here is derived from an EMBL/GenBank/DDBJ whole genome shotgun (WGS) entry which is preliminary data.</text>
</comment>
<evidence type="ECO:0000313" key="2">
    <source>
        <dbReference type="Proteomes" id="UP000887159"/>
    </source>
</evidence>
<keyword evidence="2" id="KW-1185">Reference proteome</keyword>
<evidence type="ECO:0008006" key="3">
    <source>
        <dbReference type="Google" id="ProtNLM"/>
    </source>
</evidence>
<accession>A0A8X6WCT2</accession>
<dbReference type="GO" id="GO:0003676">
    <property type="term" value="F:nucleic acid binding"/>
    <property type="evidence" value="ECO:0007669"/>
    <property type="project" value="InterPro"/>
</dbReference>
<dbReference type="GO" id="GO:0008270">
    <property type="term" value="F:zinc ion binding"/>
    <property type="evidence" value="ECO:0007669"/>
    <property type="project" value="InterPro"/>
</dbReference>
<organism evidence="1 2">
    <name type="scientific">Trichonephila clavipes</name>
    <name type="common">Golden silk orbweaver</name>
    <name type="synonym">Nephila clavipes</name>
    <dbReference type="NCBI Taxonomy" id="2585209"/>
    <lineage>
        <taxon>Eukaryota</taxon>
        <taxon>Metazoa</taxon>
        <taxon>Ecdysozoa</taxon>
        <taxon>Arthropoda</taxon>
        <taxon>Chelicerata</taxon>
        <taxon>Arachnida</taxon>
        <taxon>Araneae</taxon>
        <taxon>Araneomorphae</taxon>
        <taxon>Entelegynae</taxon>
        <taxon>Araneoidea</taxon>
        <taxon>Nephilidae</taxon>
        <taxon>Trichonephila</taxon>
    </lineage>
</organism>
<evidence type="ECO:0000313" key="1">
    <source>
        <dbReference type="EMBL" id="GFY32480.1"/>
    </source>
</evidence>
<reference evidence="1" key="1">
    <citation type="submission" date="2020-08" db="EMBL/GenBank/DDBJ databases">
        <title>Multicomponent nature underlies the extraordinary mechanical properties of spider dragline silk.</title>
        <authorList>
            <person name="Kono N."/>
            <person name="Nakamura H."/>
            <person name="Mori M."/>
            <person name="Yoshida Y."/>
            <person name="Ohtoshi R."/>
            <person name="Malay A.D."/>
            <person name="Moran D.A.P."/>
            <person name="Tomita M."/>
            <person name="Numata K."/>
            <person name="Arakawa K."/>
        </authorList>
    </citation>
    <scope>NUCLEOTIDE SEQUENCE</scope>
</reference>
<dbReference type="SUPFAM" id="SSF57756">
    <property type="entry name" value="Retrovirus zinc finger-like domains"/>
    <property type="match status" value="1"/>
</dbReference>